<organism evidence="1 2">
    <name type="scientific">Paralvinella palmiformis</name>
    <dbReference type="NCBI Taxonomy" id="53620"/>
    <lineage>
        <taxon>Eukaryota</taxon>
        <taxon>Metazoa</taxon>
        <taxon>Spiralia</taxon>
        <taxon>Lophotrochozoa</taxon>
        <taxon>Annelida</taxon>
        <taxon>Polychaeta</taxon>
        <taxon>Sedentaria</taxon>
        <taxon>Canalipalpata</taxon>
        <taxon>Terebellida</taxon>
        <taxon>Terebelliformia</taxon>
        <taxon>Alvinellidae</taxon>
        <taxon>Paralvinella</taxon>
    </lineage>
</organism>
<proteinExistence type="predicted"/>
<protein>
    <recommendedName>
        <fullName evidence="3">Serine-threonine/tyrosine-protein kinase catalytic domain-containing protein</fullName>
    </recommendedName>
</protein>
<evidence type="ECO:0000313" key="1">
    <source>
        <dbReference type="EMBL" id="KAK2159122.1"/>
    </source>
</evidence>
<dbReference type="EMBL" id="JAODUP010000158">
    <property type="protein sequence ID" value="KAK2159122.1"/>
    <property type="molecule type" value="Genomic_DNA"/>
</dbReference>
<evidence type="ECO:0008006" key="3">
    <source>
        <dbReference type="Google" id="ProtNLM"/>
    </source>
</evidence>
<reference evidence="1" key="1">
    <citation type="journal article" date="2023" name="Mol. Biol. Evol.">
        <title>Third-Generation Sequencing Reveals the Adaptive Role of the Epigenome in Three Deep-Sea Polychaetes.</title>
        <authorList>
            <person name="Perez M."/>
            <person name="Aroh O."/>
            <person name="Sun Y."/>
            <person name="Lan Y."/>
            <person name="Juniper S.K."/>
            <person name="Young C.R."/>
            <person name="Angers B."/>
            <person name="Qian P.Y."/>
        </authorList>
    </citation>
    <scope>NUCLEOTIDE SEQUENCE</scope>
    <source>
        <strain evidence="1">P08H-3</strain>
    </source>
</reference>
<gene>
    <name evidence="1" type="ORF">LSH36_158g05001</name>
</gene>
<comment type="caution">
    <text evidence="1">The sequence shown here is derived from an EMBL/GenBank/DDBJ whole genome shotgun (WGS) entry which is preliminary data.</text>
</comment>
<sequence length="144" mass="16453">MRRNSNLVFVLIRSVDVLINSTTKDIADPGSKQVVMTSLYAEIIDRVRHPPNGGIFRPPLSKIQAQQYVLNTIQDCWHEIPEARPDFRTIRSRLKPMQQGLWPTILGNKPLQYLGQAWQDLISSKEYHPSAVHNTPYFITSGTI</sequence>
<dbReference type="AlphaFoldDB" id="A0AAD9JU65"/>
<accession>A0AAD9JU65</accession>
<dbReference type="Proteomes" id="UP001208570">
    <property type="component" value="Unassembled WGS sequence"/>
</dbReference>
<evidence type="ECO:0000313" key="2">
    <source>
        <dbReference type="Proteomes" id="UP001208570"/>
    </source>
</evidence>
<keyword evidence="2" id="KW-1185">Reference proteome</keyword>
<name>A0AAD9JU65_9ANNE</name>